<evidence type="ECO:0000256" key="1">
    <source>
        <dbReference type="ARBA" id="ARBA00004173"/>
    </source>
</evidence>
<keyword evidence="3" id="KW-0809">Transit peptide</keyword>
<reference evidence="7" key="1">
    <citation type="journal article" date="2023" name="Mol. Phylogenet. Evol.">
        <title>Genome-scale phylogeny and comparative genomics of the fungal order Sordariales.</title>
        <authorList>
            <person name="Hensen N."/>
            <person name="Bonometti L."/>
            <person name="Westerberg I."/>
            <person name="Brannstrom I.O."/>
            <person name="Guillou S."/>
            <person name="Cros-Aarteil S."/>
            <person name="Calhoun S."/>
            <person name="Haridas S."/>
            <person name="Kuo A."/>
            <person name="Mondo S."/>
            <person name="Pangilinan J."/>
            <person name="Riley R."/>
            <person name="LaButti K."/>
            <person name="Andreopoulos B."/>
            <person name="Lipzen A."/>
            <person name="Chen C."/>
            <person name="Yan M."/>
            <person name="Daum C."/>
            <person name="Ng V."/>
            <person name="Clum A."/>
            <person name="Steindorff A."/>
            <person name="Ohm R.A."/>
            <person name="Martin F."/>
            <person name="Silar P."/>
            <person name="Natvig D.O."/>
            <person name="Lalanne C."/>
            <person name="Gautier V."/>
            <person name="Ament-Velasquez S.L."/>
            <person name="Kruys A."/>
            <person name="Hutchinson M.I."/>
            <person name="Powell A.J."/>
            <person name="Barry K."/>
            <person name="Miller A.N."/>
            <person name="Grigoriev I.V."/>
            <person name="Debuchy R."/>
            <person name="Gladieux P."/>
            <person name="Hiltunen Thoren M."/>
            <person name="Johannesson H."/>
        </authorList>
    </citation>
    <scope>NUCLEOTIDE SEQUENCE</scope>
    <source>
        <strain evidence="7">CBS 538.74</strain>
    </source>
</reference>
<evidence type="ECO:0000259" key="6">
    <source>
        <dbReference type="Pfam" id="PF00472"/>
    </source>
</evidence>
<evidence type="ECO:0000313" key="7">
    <source>
        <dbReference type="EMBL" id="KAK4148904.1"/>
    </source>
</evidence>
<evidence type="ECO:0000256" key="5">
    <source>
        <dbReference type="SAM" id="MobiDB-lite"/>
    </source>
</evidence>
<dbReference type="GO" id="GO:0032543">
    <property type="term" value="P:mitochondrial translation"/>
    <property type="evidence" value="ECO:0007669"/>
    <property type="project" value="UniProtKB-ARBA"/>
</dbReference>
<reference evidence="7" key="2">
    <citation type="submission" date="2023-05" db="EMBL/GenBank/DDBJ databases">
        <authorList>
            <consortium name="Lawrence Berkeley National Laboratory"/>
            <person name="Steindorff A."/>
            <person name="Hensen N."/>
            <person name="Bonometti L."/>
            <person name="Westerberg I."/>
            <person name="Brannstrom I.O."/>
            <person name="Guillou S."/>
            <person name="Cros-Aarteil S."/>
            <person name="Calhoun S."/>
            <person name="Haridas S."/>
            <person name="Kuo A."/>
            <person name="Mondo S."/>
            <person name="Pangilinan J."/>
            <person name="Riley R."/>
            <person name="Labutti K."/>
            <person name="Andreopoulos B."/>
            <person name="Lipzen A."/>
            <person name="Chen C."/>
            <person name="Yanf M."/>
            <person name="Daum C."/>
            <person name="Ng V."/>
            <person name="Clum A."/>
            <person name="Ohm R."/>
            <person name="Martin F."/>
            <person name="Silar P."/>
            <person name="Natvig D."/>
            <person name="Lalanne C."/>
            <person name="Gautier V."/>
            <person name="Ament-Velasquez S.L."/>
            <person name="Kruys A."/>
            <person name="Hutchinson M.I."/>
            <person name="Powell A.J."/>
            <person name="Barry K."/>
            <person name="Miller A.N."/>
            <person name="Grigoriev I.V."/>
            <person name="Debuchy R."/>
            <person name="Gladieux P."/>
            <person name="Thoren M.H."/>
            <person name="Johannesson H."/>
        </authorList>
    </citation>
    <scope>NUCLEOTIDE SEQUENCE</scope>
    <source>
        <strain evidence="7">CBS 538.74</strain>
    </source>
</reference>
<keyword evidence="7" id="KW-0378">Hydrolase</keyword>
<comment type="caution">
    <text evidence="7">The sequence shown here is derived from an EMBL/GenBank/DDBJ whole genome shotgun (WGS) entry which is preliminary data.</text>
</comment>
<keyword evidence="8" id="KW-1185">Reference proteome</keyword>
<keyword evidence="4" id="KW-0496">Mitochondrion</keyword>
<dbReference type="Gene3D" id="3.30.160.20">
    <property type="match status" value="1"/>
</dbReference>
<dbReference type="InterPro" id="IPR000352">
    <property type="entry name" value="Pep_chain_release_fac_I"/>
</dbReference>
<dbReference type="GO" id="GO:0003747">
    <property type="term" value="F:translation release factor activity"/>
    <property type="evidence" value="ECO:0007669"/>
    <property type="project" value="InterPro"/>
</dbReference>
<feature type="compositionally biased region" description="Basic residues" evidence="5">
    <location>
        <begin position="61"/>
        <end position="75"/>
    </location>
</feature>
<feature type="compositionally biased region" description="Basic and acidic residues" evidence="5">
    <location>
        <begin position="86"/>
        <end position="99"/>
    </location>
</feature>
<name>A0AAN6VCJ3_9PEZI</name>
<dbReference type="PANTHER" id="PTHR46203">
    <property type="entry name" value="PROBABLE PEPTIDE CHAIN RELEASE FACTOR C12ORF65"/>
    <property type="match status" value="1"/>
</dbReference>
<dbReference type="PANTHER" id="PTHR46203:SF1">
    <property type="entry name" value="MITOCHONDRIAL TRANSLATION RELEASE FACTOR IN RESCUE"/>
    <property type="match status" value="1"/>
</dbReference>
<feature type="region of interest" description="Disordered" evidence="5">
    <location>
        <begin position="56"/>
        <end position="133"/>
    </location>
</feature>
<dbReference type="Proteomes" id="UP001302745">
    <property type="component" value="Unassembled WGS sequence"/>
</dbReference>
<dbReference type="InterPro" id="IPR052405">
    <property type="entry name" value="Mito_Transl_Release_Factor"/>
</dbReference>
<comment type="similarity">
    <text evidence="2">Belongs to the prokaryotic/mitochondrial release factor family.</text>
</comment>
<dbReference type="Pfam" id="PF00472">
    <property type="entry name" value="RF-1"/>
    <property type="match status" value="1"/>
</dbReference>
<evidence type="ECO:0000256" key="2">
    <source>
        <dbReference type="ARBA" id="ARBA00010835"/>
    </source>
</evidence>
<feature type="domain" description="Prokaryotic-type class I peptide chain release factors" evidence="6">
    <location>
        <begin position="1"/>
        <end position="76"/>
    </location>
</feature>
<dbReference type="EMBL" id="MU857236">
    <property type="protein sequence ID" value="KAK4148904.1"/>
    <property type="molecule type" value="Genomic_DNA"/>
</dbReference>
<evidence type="ECO:0000256" key="3">
    <source>
        <dbReference type="ARBA" id="ARBA00022946"/>
    </source>
</evidence>
<evidence type="ECO:0000313" key="8">
    <source>
        <dbReference type="Proteomes" id="UP001302745"/>
    </source>
</evidence>
<proteinExistence type="inferred from homology"/>
<gene>
    <name evidence="7" type="ORF">C8A00DRAFT_38505</name>
</gene>
<feature type="compositionally biased region" description="Acidic residues" evidence="5">
    <location>
        <begin position="100"/>
        <end position="110"/>
    </location>
</feature>
<organism evidence="7 8">
    <name type="scientific">Chaetomidium leptoderma</name>
    <dbReference type="NCBI Taxonomy" id="669021"/>
    <lineage>
        <taxon>Eukaryota</taxon>
        <taxon>Fungi</taxon>
        <taxon>Dikarya</taxon>
        <taxon>Ascomycota</taxon>
        <taxon>Pezizomycotina</taxon>
        <taxon>Sordariomycetes</taxon>
        <taxon>Sordariomycetidae</taxon>
        <taxon>Sordariales</taxon>
        <taxon>Chaetomiaceae</taxon>
        <taxon>Chaetomidium</taxon>
    </lineage>
</organism>
<sequence>NKTNSAVQLKHVPTNIVVKCQATRSRDQNRKIARELLAQKIDDLAHGAQSRTAIVGDLKQKRAASKAKKARRKYKKLADAEAEAEGEGKEDGEDQQRGEEGEEEEEEKDGDWEKVDSERAPPDTEADNTKGER</sequence>
<dbReference type="GO" id="GO:0005739">
    <property type="term" value="C:mitochondrion"/>
    <property type="evidence" value="ECO:0007669"/>
    <property type="project" value="UniProtKB-SubCell"/>
</dbReference>
<dbReference type="InterPro" id="IPR045853">
    <property type="entry name" value="Pep_chain_release_fac_I_sf"/>
</dbReference>
<dbReference type="AlphaFoldDB" id="A0AAN6VCJ3"/>
<accession>A0AAN6VCJ3</accession>
<feature type="non-terminal residue" evidence="7">
    <location>
        <position position="1"/>
    </location>
</feature>
<evidence type="ECO:0000256" key="4">
    <source>
        <dbReference type="ARBA" id="ARBA00023128"/>
    </source>
</evidence>
<comment type="subcellular location">
    <subcellularLocation>
        <location evidence="1">Mitochondrion</location>
    </subcellularLocation>
</comment>
<protein>
    <submittedName>
        <fullName evidence="7">Peptidyl-tRNA hydrolase</fullName>
    </submittedName>
</protein>
<feature type="compositionally biased region" description="Basic and acidic residues" evidence="5">
    <location>
        <begin position="111"/>
        <end position="133"/>
    </location>
</feature>
<dbReference type="SUPFAM" id="SSF75620">
    <property type="entry name" value="Release factor"/>
    <property type="match status" value="1"/>
</dbReference>
<dbReference type="GO" id="GO:0016787">
    <property type="term" value="F:hydrolase activity"/>
    <property type="evidence" value="ECO:0007669"/>
    <property type="project" value="UniProtKB-KW"/>
</dbReference>